<dbReference type="GO" id="GO:0005737">
    <property type="term" value="C:cytoplasm"/>
    <property type="evidence" value="ECO:0007669"/>
    <property type="project" value="TreeGrafter"/>
</dbReference>
<dbReference type="Gene3D" id="3.40.50.720">
    <property type="entry name" value="NAD(P)-binding Rossmann-like Domain"/>
    <property type="match status" value="1"/>
</dbReference>
<dbReference type="PIRSF" id="PIRSF001439">
    <property type="entry name" value="CryM"/>
    <property type="match status" value="1"/>
</dbReference>
<dbReference type="InterPro" id="IPR036291">
    <property type="entry name" value="NAD(P)-bd_dom_sf"/>
</dbReference>
<organism evidence="1 2">
    <name type="scientific">Vibrio nereis</name>
    <dbReference type="NCBI Taxonomy" id="693"/>
    <lineage>
        <taxon>Bacteria</taxon>
        <taxon>Pseudomonadati</taxon>
        <taxon>Pseudomonadota</taxon>
        <taxon>Gammaproteobacteria</taxon>
        <taxon>Vibrionales</taxon>
        <taxon>Vibrionaceae</taxon>
        <taxon>Vibrio</taxon>
    </lineage>
</organism>
<dbReference type="PATRIC" id="fig|693.5.peg.1014"/>
<dbReference type="STRING" id="693.AKJ17_05000"/>
<dbReference type="InterPro" id="IPR023401">
    <property type="entry name" value="ODC_N"/>
</dbReference>
<gene>
    <name evidence="1" type="ORF">AKJ17_05000</name>
</gene>
<comment type="caution">
    <text evidence="1">The sequence shown here is derived from an EMBL/GenBank/DDBJ whole genome shotgun (WGS) entry which is preliminary data.</text>
</comment>
<dbReference type="InterPro" id="IPR003462">
    <property type="entry name" value="ODC_Mu_crystall"/>
</dbReference>
<name>A0A0M0HRM7_VIBNE</name>
<dbReference type="AlphaFoldDB" id="A0A0M0HRM7"/>
<dbReference type="OrthoDB" id="9809203at2"/>
<dbReference type="Pfam" id="PF02423">
    <property type="entry name" value="OCD_Mu_crystall"/>
    <property type="match status" value="1"/>
</dbReference>
<dbReference type="EMBL" id="LHPJ01000005">
    <property type="protein sequence ID" value="KOO04268.1"/>
    <property type="molecule type" value="Genomic_DNA"/>
</dbReference>
<evidence type="ECO:0000313" key="1">
    <source>
        <dbReference type="EMBL" id="KOO04268.1"/>
    </source>
</evidence>
<reference evidence="2" key="1">
    <citation type="submission" date="2015-08" db="EMBL/GenBank/DDBJ databases">
        <title>Vibrio galatheae sp. nov., a novel member of the Vibrionaceae family isolated from the Solomon Islands.</title>
        <authorList>
            <person name="Giubergia S."/>
            <person name="Machado H."/>
            <person name="Mateiu R.V."/>
            <person name="Gram L."/>
        </authorList>
    </citation>
    <scope>NUCLEOTIDE SEQUENCE [LARGE SCALE GENOMIC DNA]</scope>
    <source>
        <strain evidence="2">DSM 19584</strain>
    </source>
</reference>
<dbReference type="RefSeq" id="WP_053394682.1">
    <property type="nucleotide sequence ID" value="NZ_LHPJ01000005.1"/>
</dbReference>
<keyword evidence="2" id="KW-1185">Reference proteome</keyword>
<sequence length="307" mass="33565">MLYLDEKTTAALISHELAYNAVKAAFSAVQDQHSSIFPVVNASGPSEGSMFSLKSACTNQLLGWKMGSYWPYNNQFGRPNHGTHIFLLSPHTGEMKAILSASLVNAYRTAAADAIAVDLLARQDSSVLALFGTGHQAKYEALAISKVRNLSKVLIVGRNQTNANQLAQELSNEGLTTDIKTAQEACESADIIVTVTASTAPLFESSWVKPGTHISAMGADKIGKQELPPSLFENAILYCDYLPQSKTIGEFQHALDKEIHQIGDKLQLKERNKNDITIFDSSGIAYQDLYIAQIVLDKYLSEEDNHE</sequence>
<protein>
    <submittedName>
        <fullName evidence="1">Ornithine cyclodeaminase</fullName>
    </submittedName>
</protein>
<dbReference type="SUPFAM" id="SSF51735">
    <property type="entry name" value="NAD(P)-binding Rossmann-fold domains"/>
    <property type="match status" value="1"/>
</dbReference>
<dbReference type="Gene3D" id="3.30.1780.10">
    <property type="entry name" value="ornithine cyclodeaminase, domain 1"/>
    <property type="match status" value="1"/>
</dbReference>
<dbReference type="PANTHER" id="PTHR13812">
    <property type="entry name" value="KETIMINE REDUCTASE MU-CRYSTALLIN"/>
    <property type="match status" value="1"/>
</dbReference>
<proteinExistence type="predicted"/>
<accession>A0A0M0HRM7</accession>
<dbReference type="PANTHER" id="PTHR13812:SF19">
    <property type="entry name" value="KETIMINE REDUCTASE MU-CRYSTALLIN"/>
    <property type="match status" value="1"/>
</dbReference>
<evidence type="ECO:0000313" key="2">
    <source>
        <dbReference type="Proteomes" id="UP000037515"/>
    </source>
</evidence>
<dbReference type="Proteomes" id="UP000037515">
    <property type="component" value="Unassembled WGS sequence"/>
</dbReference>